<evidence type="ECO:0000256" key="2">
    <source>
        <dbReference type="ARBA" id="ARBA00004370"/>
    </source>
</evidence>
<dbReference type="InterPro" id="IPR036890">
    <property type="entry name" value="HATPase_C_sf"/>
</dbReference>
<dbReference type="GO" id="GO:0000155">
    <property type="term" value="F:phosphorelay sensor kinase activity"/>
    <property type="evidence" value="ECO:0007669"/>
    <property type="project" value="InterPro"/>
</dbReference>
<evidence type="ECO:0000259" key="12">
    <source>
        <dbReference type="PROSITE" id="PS50109"/>
    </source>
</evidence>
<evidence type="ECO:0000256" key="7">
    <source>
        <dbReference type="ARBA" id="ARBA00022777"/>
    </source>
</evidence>
<dbReference type="AlphaFoldDB" id="A0A1X0WB49"/>
<dbReference type="STRING" id="1646377.BS640_18190"/>
<dbReference type="InterPro" id="IPR003660">
    <property type="entry name" value="HAMP_dom"/>
</dbReference>
<feature type="transmembrane region" description="Helical" evidence="11">
    <location>
        <begin position="12"/>
        <end position="37"/>
    </location>
</feature>
<protein>
    <recommendedName>
        <fullName evidence="3">histidine kinase</fullName>
        <ecNumber evidence="3">2.7.13.3</ecNumber>
    </recommendedName>
</protein>
<dbReference type="InterPro" id="IPR004358">
    <property type="entry name" value="Sig_transdc_His_kin-like_C"/>
</dbReference>
<dbReference type="Gene3D" id="6.10.340.10">
    <property type="match status" value="1"/>
</dbReference>
<dbReference type="SUPFAM" id="SSF47384">
    <property type="entry name" value="Homodimeric domain of signal transducing histidine kinase"/>
    <property type="match status" value="1"/>
</dbReference>
<name>A0A1X0WB49_9GAMM</name>
<accession>A0A1X0WB49</accession>
<dbReference type="InterPro" id="IPR005467">
    <property type="entry name" value="His_kinase_dom"/>
</dbReference>
<dbReference type="SMART" id="SM00387">
    <property type="entry name" value="HATPase_c"/>
    <property type="match status" value="1"/>
</dbReference>
<evidence type="ECO:0000256" key="4">
    <source>
        <dbReference type="ARBA" id="ARBA00022553"/>
    </source>
</evidence>
<comment type="caution">
    <text evidence="14">The sequence shown here is derived from an EMBL/GenBank/DDBJ whole genome shotgun (WGS) entry which is preliminary data.</text>
</comment>
<keyword evidence="10 11" id="KW-0472">Membrane</keyword>
<dbReference type="Proteomes" id="UP000192536">
    <property type="component" value="Unassembled WGS sequence"/>
</dbReference>
<comment type="catalytic activity">
    <reaction evidence="1">
        <text>ATP + protein L-histidine = ADP + protein N-phospho-L-histidine.</text>
        <dbReference type="EC" id="2.7.13.3"/>
    </reaction>
</comment>
<dbReference type="Pfam" id="PF02518">
    <property type="entry name" value="HATPase_c"/>
    <property type="match status" value="1"/>
</dbReference>
<dbReference type="InterPro" id="IPR003594">
    <property type="entry name" value="HATPase_dom"/>
</dbReference>
<evidence type="ECO:0000256" key="5">
    <source>
        <dbReference type="ARBA" id="ARBA00022679"/>
    </source>
</evidence>
<dbReference type="Pfam" id="PF00512">
    <property type="entry name" value="HisKA"/>
    <property type="match status" value="1"/>
</dbReference>
<keyword evidence="9" id="KW-0902">Two-component regulatory system</keyword>
<dbReference type="EC" id="2.7.13.3" evidence="3"/>
<dbReference type="CDD" id="cd00082">
    <property type="entry name" value="HisKA"/>
    <property type="match status" value="1"/>
</dbReference>
<keyword evidence="8 11" id="KW-1133">Transmembrane helix</keyword>
<feature type="domain" description="HAMP" evidence="13">
    <location>
        <begin position="113"/>
        <end position="167"/>
    </location>
</feature>
<dbReference type="SMART" id="SM00388">
    <property type="entry name" value="HisKA"/>
    <property type="match status" value="1"/>
</dbReference>
<keyword evidence="15" id="KW-1185">Reference proteome</keyword>
<dbReference type="PROSITE" id="PS50109">
    <property type="entry name" value="HIS_KIN"/>
    <property type="match status" value="1"/>
</dbReference>
<evidence type="ECO:0000256" key="6">
    <source>
        <dbReference type="ARBA" id="ARBA00022692"/>
    </source>
</evidence>
<keyword evidence="6 11" id="KW-0812">Transmembrane</keyword>
<feature type="transmembrane region" description="Helical" evidence="11">
    <location>
        <begin position="90"/>
        <end position="109"/>
    </location>
</feature>
<evidence type="ECO:0000256" key="8">
    <source>
        <dbReference type="ARBA" id="ARBA00022989"/>
    </source>
</evidence>
<dbReference type="CDD" id="cd06225">
    <property type="entry name" value="HAMP"/>
    <property type="match status" value="1"/>
</dbReference>
<evidence type="ECO:0000313" key="14">
    <source>
        <dbReference type="EMBL" id="ORJ24022.1"/>
    </source>
</evidence>
<dbReference type="PANTHER" id="PTHR45436:SF5">
    <property type="entry name" value="SENSOR HISTIDINE KINASE TRCS"/>
    <property type="match status" value="1"/>
</dbReference>
<evidence type="ECO:0000313" key="15">
    <source>
        <dbReference type="Proteomes" id="UP000192536"/>
    </source>
</evidence>
<keyword evidence="4" id="KW-0597">Phosphoprotein</keyword>
<keyword evidence="5" id="KW-0808">Transferase</keyword>
<dbReference type="PROSITE" id="PS50885">
    <property type="entry name" value="HAMP"/>
    <property type="match status" value="1"/>
</dbReference>
<dbReference type="SUPFAM" id="SSF55874">
    <property type="entry name" value="ATPase domain of HSP90 chaperone/DNA topoisomerase II/histidine kinase"/>
    <property type="match status" value="1"/>
</dbReference>
<dbReference type="GeneID" id="93565144"/>
<dbReference type="EMBL" id="MRWE01000036">
    <property type="protein sequence ID" value="ORJ24022.1"/>
    <property type="molecule type" value="Genomic_DNA"/>
</dbReference>
<evidence type="ECO:0000256" key="9">
    <source>
        <dbReference type="ARBA" id="ARBA00023012"/>
    </source>
</evidence>
<sequence>MNSRHQSLWRWICVRILLLAIGSVCLIALCMWSRFALVELLRVHEMPSSVSAEFKILLLNPEINPQRFHQIVDKWWGIRFSDPSIASADWITVGILVVVTIPFIVFFGLRSALPLSLQFSRLASSAREVARGDFETQAALVKGAPSELVQFTEDFNTMVQQLSRYERELHASHVAMAHELRSPLTAAMGRLQGMIDGVFQPEPRQLEMVMKQLVSLNRLIDELHLLSLADAGELSLDIFEWDLAELLQERVMWIKPQAETTGMVIAVHAPAKCRFKGDPFRLGQVFTILMENALRYASEGGTLDIYVERLTDAYQISFCDKGKGVSEAFIPLMFERFTRAETSRARHFGGSGLGLSIARAICESHGGRIMAQNAENGGLKVVIQFPDKEK</sequence>
<dbReference type="InterPro" id="IPR050428">
    <property type="entry name" value="TCS_sensor_his_kinase"/>
</dbReference>
<dbReference type="PRINTS" id="PR00344">
    <property type="entry name" value="BCTRLSENSOR"/>
</dbReference>
<evidence type="ECO:0000259" key="13">
    <source>
        <dbReference type="PROSITE" id="PS50885"/>
    </source>
</evidence>
<evidence type="ECO:0000256" key="11">
    <source>
        <dbReference type="SAM" id="Phobius"/>
    </source>
</evidence>
<organism evidence="14 15">
    <name type="scientific">Rouxiella badensis</name>
    <dbReference type="NCBI Taxonomy" id="1646377"/>
    <lineage>
        <taxon>Bacteria</taxon>
        <taxon>Pseudomonadati</taxon>
        <taxon>Pseudomonadota</taxon>
        <taxon>Gammaproteobacteria</taxon>
        <taxon>Enterobacterales</taxon>
        <taxon>Yersiniaceae</taxon>
        <taxon>Rouxiella</taxon>
    </lineage>
</organism>
<dbReference type="PANTHER" id="PTHR45436">
    <property type="entry name" value="SENSOR HISTIDINE KINASE YKOH"/>
    <property type="match status" value="1"/>
</dbReference>
<dbReference type="InterPro" id="IPR003661">
    <property type="entry name" value="HisK_dim/P_dom"/>
</dbReference>
<evidence type="ECO:0000256" key="1">
    <source>
        <dbReference type="ARBA" id="ARBA00000085"/>
    </source>
</evidence>
<dbReference type="GO" id="GO:0005886">
    <property type="term" value="C:plasma membrane"/>
    <property type="evidence" value="ECO:0007669"/>
    <property type="project" value="TreeGrafter"/>
</dbReference>
<dbReference type="Gene3D" id="1.10.287.130">
    <property type="match status" value="1"/>
</dbReference>
<dbReference type="InterPro" id="IPR036097">
    <property type="entry name" value="HisK_dim/P_sf"/>
</dbReference>
<feature type="domain" description="Histidine kinase" evidence="12">
    <location>
        <begin position="175"/>
        <end position="389"/>
    </location>
</feature>
<proteinExistence type="predicted"/>
<keyword evidence="7 14" id="KW-0418">Kinase</keyword>
<evidence type="ECO:0000256" key="10">
    <source>
        <dbReference type="ARBA" id="ARBA00023136"/>
    </source>
</evidence>
<gene>
    <name evidence="14" type="ORF">BS640_18190</name>
</gene>
<reference evidence="14 15" key="1">
    <citation type="journal article" date="2017" name="Int. J. Syst. Evol. Microbiol.">
        <title>Rouxiella badensis sp. nov. and Rouxiella silvae sp. nov. isolated from peat bog soil in Germany and emendation of the genus description.</title>
        <authorList>
            <person name="Le Fleche-Mateos A."/>
            <person name="Kugler J.H."/>
            <person name="Hansen S.H."/>
            <person name="Syldatk C."/>
            <person name="Hausmann R."/>
            <person name="Lomprez F."/>
            <person name="Vandenbogaert M."/>
            <person name="Manuguerra J.C."/>
            <person name="Grimont P.A."/>
        </authorList>
    </citation>
    <scope>NUCLEOTIDE SEQUENCE [LARGE SCALE GENOMIC DNA]</scope>
    <source>
        <strain evidence="14 15">DSM 100043</strain>
    </source>
</reference>
<dbReference type="RefSeq" id="WP_026110286.1">
    <property type="nucleotide sequence ID" value="NZ_CP049603.1"/>
</dbReference>
<dbReference type="Gene3D" id="3.30.565.10">
    <property type="entry name" value="Histidine kinase-like ATPase, C-terminal domain"/>
    <property type="match status" value="1"/>
</dbReference>
<comment type="subcellular location">
    <subcellularLocation>
        <location evidence="2">Membrane</location>
    </subcellularLocation>
</comment>
<evidence type="ECO:0000256" key="3">
    <source>
        <dbReference type="ARBA" id="ARBA00012438"/>
    </source>
</evidence>